<proteinExistence type="predicted"/>
<dbReference type="EMBL" id="VSRR010002972">
    <property type="protein sequence ID" value="MPC34059.1"/>
    <property type="molecule type" value="Genomic_DNA"/>
</dbReference>
<accession>A0A5B7ELL9</accession>
<evidence type="ECO:0000313" key="2">
    <source>
        <dbReference type="Proteomes" id="UP000324222"/>
    </source>
</evidence>
<comment type="caution">
    <text evidence="1">The sequence shown here is derived from an EMBL/GenBank/DDBJ whole genome shotgun (WGS) entry which is preliminary data.</text>
</comment>
<sequence length="92" mass="9974">MFVSCYNLLPSHILKTALSPVRACPQQAVKQTDRGRRSRSNSFPSILTPFMLALNPGVSPTMVSSLYPSLVPSSSSSTSFFAFSFSSLTQIP</sequence>
<protein>
    <submittedName>
        <fullName evidence="1">Uncharacterized protein</fullName>
    </submittedName>
</protein>
<evidence type="ECO:0000313" key="1">
    <source>
        <dbReference type="EMBL" id="MPC34059.1"/>
    </source>
</evidence>
<reference evidence="1 2" key="1">
    <citation type="submission" date="2019-05" db="EMBL/GenBank/DDBJ databases">
        <title>Another draft genome of Portunus trituberculatus and its Hox gene families provides insights of decapod evolution.</title>
        <authorList>
            <person name="Jeong J.-H."/>
            <person name="Song I."/>
            <person name="Kim S."/>
            <person name="Choi T."/>
            <person name="Kim D."/>
            <person name="Ryu S."/>
            <person name="Kim W."/>
        </authorList>
    </citation>
    <scope>NUCLEOTIDE SEQUENCE [LARGE SCALE GENOMIC DNA]</scope>
    <source>
        <tissue evidence="1">Muscle</tissue>
    </source>
</reference>
<keyword evidence="2" id="KW-1185">Reference proteome</keyword>
<organism evidence="1 2">
    <name type="scientific">Portunus trituberculatus</name>
    <name type="common">Swimming crab</name>
    <name type="synonym">Neptunus trituberculatus</name>
    <dbReference type="NCBI Taxonomy" id="210409"/>
    <lineage>
        <taxon>Eukaryota</taxon>
        <taxon>Metazoa</taxon>
        <taxon>Ecdysozoa</taxon>
        <taxon>Arthropoda</taxon>
        <taxon>Crustacea</taxon>
        <taxon>Multicrustacea</taxon>
        <taxon>Malacostraca</taxon>
        <taxon>Eumalacostraca</taxon>
        <taxon>Eucarida</taxon>
        <taxon>Decapoda</taxon>
        <taxon>Pleocyemata</taxon>
        <taxon>Brachyura</taxon>
        <taxon>Eubrachyura</taxon>
        <taxon>Portunoidea</taxon>
        <taxon>Portunidae</taxon>
        <taxon>Portuninae</taxon>
        <taxon>Portunus</taxon>
    </lineage>
</organism>
<name>A0A5B7ELL9_PORTR</name>
<dbReference type="AlphaFoldDB" id="A0A5B7ELL9"/>
<dbReference type="Proteomes" id="UP000324222">
    <property type="component" value="Unassembled WGS sequence"/>
</dbReference>
<gene>
    <name evidence="1" type="ORF">E2C01_027432</name>
</gene>